<dbReference type="Pfam" id="PF05019">
    <property type="entry name" value="Coq4"/>
    <property type="match status" value="1"/>
</dbReference>
<dbReference type="OrthoDB" id="4249at2759"/>
<dbReference type="EMBL" id="JTDF01000609">
    <property type="protein sequence ID" value="KAF8571279.1"/>
    <property type="molecule type" value="Genomic_DNA"/>
</dbReference>
<evidence type="ECO:0000256" key="4">
    <source>
        <dbReference type="ARBA" id="ARBA00023136"/>
    </source>
</evidence>
<dbReference type="HAMAP" id="MF_03111">
    <property type="entry name" value="Coq4"/>
    <property type="match status" value="1"/>
</dbReference>
<comment type="pathway">
    <text evidence="6">Cofactor biosynthesis; ubiquinone biosynthesis.</text>
</comment>
<protein>
    <recommendedName>
        <fullName evidence="6">Ubiquinone biosynthesis protein COQ4 homolog, mitochondrial</fullName>
    </recommendedName>
    <alternativeName>
        <fullName evidence="6">4-hydroxy-3-methoxy-5-polyprenylbenzoate decarboxylase</fullName>
        <ecNumber evidence="6">4.1.1.130</ecNumber>
    </alternativeName>
    <alternativeName>
        <fullName evidence="6">Coenzyme Q biosynthesis protein 4 homolog</fullName>
    </alternativeName>
</protein>
<feature type="region of interest" description="Disordered" evidence="7">
    <location>
        <begin position="249"/>
        <end position="271"/>
    </location>
</feature>
<dbReference type="InterPro" id="IPR007715">
    <property type="entry name" value="Coq4"/>
</dbReference>
<keyword evidence="6" id="KW-0479">Metal-binding</keyword>
<feature type="binding site" evidence="6">
    <location>
        <position position="164"/>
    </location>
    <ligand>
        <name>Zn(2+)</name>
        <dbReference type="ChEBI" id="CHEBI:29105"/>
    </ligand>
</feature>
<keyword evidence="3 6" id="KW-0496">Mitochondrion</keyword>
<reference evidence="8 9" key="1">
    <citation type="submission" date="2019-07" db="EMBL/GenBank/DDBJ databases">
        <title>Annotation for the trematode Paragonimus westermani.</title>
        <authorList>
            <person name="Choi Y.-J."/>
        </authorList>
    </citation>
    <scope>NUCLEOTIDE SEQUENCE [LARGE SCALE GENOMIC DNA]</scope>
    <source>
        <strain evidence="8">180907_Pwestermani</strain>
    </source>
</reference>
<feature type="binding site" evidence="6">
    <location>
        <position position="176"/>
    </location>
    <ligand>
        <name>Zn(2+)</name>
        <dbReference type="ChEBI" id="CHEBI:29105"/>
    </ligand>
</feature>
<feature type="compositionally biased region" description="Basic and acidic residues" evidence="7">
    <location>
        <begin position="262"/>
        <end position="271"/>
    </location>
</feature>
<dbReference type="GO" id="GO:0008270">
    <property type="term" value="F:zinc ion binding"/>
    <property type="evidence" value="ECO:0007669"/>
    <property type="project" value="UniProtKB-UniRule"/>
</dbReference>
<comment type="function">
    <text evidence="6">Lyase that catalyzes the C1-decarboxylation of 4-hydroxy-3-methoxy-5-(all-trans-polyprenyl)benzoic acid into 2-methoxy-6-(all-trans-polyprenyl)phenol during ubiquinone biosynthesis.</text>
</comment>
<feature type="binding site" evidence="6">
    <location>
        <position position="160"/>
    </location>
    <ligand>
        <name>Zn(2+)</name>
        <dbReference type="ChEBI" id="CHEBI:29105"/>
    </ligand>
</feature>
<proteinExistence type="inferred from homology"/>
<evidence type="ECO:0000256" key="2">
    <source>
        <dbReference type="ARBA" id="ARBA00022792"/>
    </source>
</evidence>
<comment type="subunit">
    <text evidence="6">Component of a multi-subunit COQ enzyme complex.</text>
</comment>
<evidence type="ECO:0000256" key="1">
    <source>
        <dbReference type="ARBA" id="ARBA00022688"/>
    </source>
</evidence>
<name>A0A8T0DTP3_9TREM</name>
<keyword evidence="5 6" id="KW-0456">Lyase</keyword>
<evidence type="ECO:0000256" key="3">
    <source>
        <dbReference type="ARBA" id="ARBA00023128"/>
    </source>
</evidence>
<dbReference type="PANTHER" id="PTHR12922:SF7">
    <property type="entry name" value="UBIQUINONE BIOSYNTHESIS PROTEIN COQ4 HOMOLOG, MITOCHONDRIAL"/>
    <property type="match status" value="1"/>
</dbReference>
<dbReference type="PANTHER" id="PTHR12922">
    <property type="entry name" value="UBIQUINONE BIOSYNTHESIS PROTEIN"/>
    <property type="match status" value="1"/>
</dbReference>
<comment type="similarity">
    <text evidence="6">Belongs to the COQ4 family.</text>
</comment>
<evidence type="ECO:0000256" key="6">
    <source>
        <dbReference type="HAMAP-Rule" id="MF_03111"/>
    </source>
</evidence>
<dbReference type="InterPro" id="IPR027540">
    <property type="entry name" value="Coq4_euk"/>
</dbReference>
<comment type="caution">
    <text evidence="8">The sequence shown here is derived from an EMBL/GenBank/DDBJ whole genome shotgun (WGS) entry which is preliminary data.</text>
</comment>
<dbReference type="Proteomes" id="UP000699462">
    <property type="component" value="Unassembled WGS sequence"/>
</dbReference>
<evidence type="ECO:0000313" key="8">
    <source>
        <dbReference type="EMBL" id="KAF8571279.1"/>
    </source>
</evidence>
<dbReference type="AlphaFoldDB" id="A0A8T0DTP3"/>
<evidence type="ECO:0000256" key="5">
    <source>
        <dbReference type="ARBA" id="ARBA00023239"/>
    </source>
</evidence>
<evidence type="ECO:0000313" key="9">
    <source>
        <dbReference type="Proteomes" id="UP000699462"/>
    </source>
</evidence>
<dbReference type="GO" id="GO:0031314">
    <property type="term" value="C:extrinsic component of mitochondrial inner membrane"/>
    <property type="evidence" value="ECO:0007669"/>
    <property type="project" value="UniProtKB-UniRule"/>
</dbReference>
<dbReference type="EC" id="4.1.1.130" evidence="6"/>
<comment type="cofactor">
    <cofactor evidence="6">
        <name>Zn(2+)</name>
        <dbReference type="ChEBI" id="CHEBI:29105"/>
    </cofactor>
</comment>
<evidence type="ECO:0000256" key="7">
    <source>
        <dbReference type="SAM" id="MobiDB-lite"/>
    </source>
</evidence>
<keyword evidence="6" id="KW-0862">Zinc</keyword>
<sequence length="271" mass="31212">MYRNFIYSSFLRRCCLTLSFRLEGTFVGTENVNIYDNHIPLNVFQKVVLTLGSGLGCLLNPRRADLISTFGETSGYFALKKMRAKMLADPVGYRILTECPRIRTHTVDLKYLNALPDNSFGKAYATFLNQYNYSPDERHVVRFVDDPDLSYVMQRYREIHDLVHTLLEQPTDMLGEVVVKWIEGIQNGLPMCLTGGLFGSLRLAPMQTQNYLKTHLDYALRVGFEGNFLMNVYFEEHWEQPMDEFRTSLNIPPPPARTITKKSVDKTKTSI</sequence>
<accession>A0A8T0DTP3</accession>
<feature type="binding site" evidence="6">
    <location>
        <position position="161"/>
    </location>
    <ligand>
        <name>Zn(2+)</name>
        <dbReference type="ChEBI" id="CHEBI:29105"/>
    </ligand>
</feature>
<keyword evidence="4 6" id="KW-0472">Membrane</keyword>
<keyword evidence="1 6" id="KW-0831">Ubiquinone biosynthesis</keyword>
<gene>
    <name evidence="8" type="ORF">P879_03552</name>
</gene>
<comment type="catalytic activity">
    <reaction evidence="6">
        <text>a 4-hydroxy-3-methoxy-5-(all-trans-polyprenyl)benzoate + H(+) = a 2-methoxy-6-(all-trans-polyprenyl)phenol + CO2</text>
        <dbReference type="Rhea" id="RHEA:81179"/>
        <dbReference type="Rhea" id="RHEA-COMP:9551"/>
        <dbReference type="Rhea" id="RHEA-COMP:10931"/>
        <dbReference type="ChEBI" id="CHEBI:15378"/>
        <dbReference type="ChEBI" id="CHEBI:16526"/>
        <dbReference type="ChEBI" id="CHEBI:62731"/>
        <dbReference type="ChEBI" id="CHEBI:84443"/>
        <dbReference type="EC" id="4.1.1.130"/>
    </reaction>
</comment>
<organism evidence="8 9">
    <name type="scientific">Paragonimus westermani</name>
    <dbReference type="NCBI Taxonomy" id="34504"/>
    <lineage>
        <taxon>Eukaryota</taxon>
        <taxon>Metazoa</taxon>
        <taxon>Spiralia</taxon>
        <taxon>Lophotrochozoa</taxon>
        <taxon>Platyhelminthes</taxon>
        <taxon>Trematoda</taxon>
        <taxon>Digenea</taxon>
        <taxon>Plagiorchiida</taxon>
        <taxon>Troglotremata</taxon>
        <taxon>Troglotrematidae</taxon>
        <taxon>Paragonimus</taxon>
    </lineage>
</organism>
<keyword evidence="9" id="KW-1185">Reference proteome</keyword>
<dbReference type="GO" id="GO:0120539">
    <property type="term" value="F:4-hydroxy-3-methoxy-5-polyprenylbenzoate decarboxylase activity"/>
    <property type="evidence" value="ECO:0007669"/>
    <property type="project" value="UniProtKB-EC"/>
</dbReference>
<comment type="subcellular location">
    <subcellularLocation>
        <location evidence="6">Mitochondrion inner membrane</location>
        <topology evidence="6">Peripheral membrane protein</topology>
        <orientation evidence="6">Matrix side</orientation>
    </subcellularLocation>
</comment>
<keyword evidence="2 6" id="KW-0999">Mitochondrion inner membrane</keyword>